<gene>
    <name evidence="1" type="ORF">ACM46_16280</name>
</gene>
<reference evidence="1 2" key="1">
    <citation type="journal article" date="2013" name="Int. J. Syst. Evol. Microbiol.">
        <title>Chryseobacterium angstadtii sp. nov., isolated from a newt tank.</title>
        <authorList>
            <person name="Kirk K.E."/>
            <person name="Hoffman J.A."/>
            <person name="Smith K.A."/>
            <person name="Strahan B.L."/>
            <person name="Failor K.C."/>
            <person name="Krebs J.E."/>
            <person name="Gale A.N."/>
            <person name="Do T.D."/>
            <person name="Sontag T.C."/>
            <person name="Batties A.M."/>
            <person name="Mistiszyn K."/>
            <person name="Newman J.D."/>
        </authorList>
    </citation>
    <scope>NUCLEOTIDE SEQUENCE [LARGE SCALE GENOMIC DNA]</scope>
    <source>
        <strain evidence="1 2">KM</strain>
    </source>
</reference>
<protein>
    <submittedName>
        <fullName evidence="1">Uncharacterized protein</fullName>
    </submittedName>
</protein>
<dbReference type="PATRIC" id="fig|558151.6.peg.3445"/>
<proteinExistence type="predicted"/>
<dbReference type="RefSeq" id="WP_048507731.1">
    <property type="nucleotide sequence ID" value="NZ_LFND01000005.1"/>
</dbReference>
<evidence type="ECO:0000313" key="2">
    <source>
        <dbReference type="Proteomes" id="UP000036261"/>
    </source>
</evidence>
<evidence type="ECO:0000313" key="1">
    <source>
        <dbReference type="EMBL" id="KMQ61564.1"/>
    </source>
</evidence>
<dbReference type="AlphaFoldDB" id="A0A0J7I6N9"/>
<name>A0A0J7I6N9_9FLAO</name>
<comment type="caution">
    <text evidence="1">The sequence shown here is derived from an EMBL/GenBank/DDBJ whole genome shotgun (WGS) entry which is preliminary data.</text>
</comment>
<dbReference type="EMBL" id="LFND01000005">
    <property type="protein sequence ID" value="KMQ61564.1"/>
    <property type="molecule type" value="Genomic_DNA"/>
</dbReference>
<dbReference type="Proteomes" id="UP000036261">
    <property type="component" value="Unassembled WGS sequence"/>
</dbReference>
<dbReference type="OrthoDB" id="1275179at2"/>
<organism evidence="1 2">
    <name type="scientific">Chryseobacterium angstadtii</name>
    <dbReference type="NCBI Taxonomy" id="558151"/>
    <lineage>
        <taxon>Bacteria</taxon>
        <taxon>Pseudomonadati</taxon>
        <taxon>Bacteroidota</taxon>
        <taxon>Flavobacteriia</taxon>
        <taxon>Flavobacteriales</taxon>
        <taxon>Weeksellaceae</taxon>
        <taxon>Chryseobacterium group</taxon>
        <taxon>Chryseobacterium</taxon>
    </lineage>
</organism>
<keyword evidence="2" id="KW-1185">Reference proteome</keyword>
<dbReference type="STRING" id="558151.ACM46_16280"/>
<sequence>MKTNSFIWQLMGDLIEEDPLDISFFYEHSMDLIKDAAIEKNIYFDNQNFGKDKFNSYTIEHFNNKEKRNLYVFCSALTDEEIFNYLDYVWSHKFGENLNKNILSKEIQFLKDKGIIL</sequence>
<accession>A0A0J7I6N9</accession>